<dbReference type="EMBL" id="MUGY01000004">
    <property type="protein sequence ID" value="OXA96876.1"/>
    <property type="molecule type" value="Genomic_DNA"/>
</dbReference>
<evidence type="ECO:0000313" key="2">
    <source>
        <dbReference type="EMBL" id="KFF18375.1"/>
    </source>
</evidence>
<evidence type="ECO:0000313" key="4">
    <source>
        <dbReference type="Proteomes" id="UP000028712"/>
    </source>
</evidence>
<keyword evidence="1" id="KW-0472">Membrane</keyword>
<evidence type="ECO:0000313" key="3">
    <source>
        <dbReference type="EMBL" id="OXA96876.1"/>
    </source>
</evidence>
<keyword evidence="1" id="KW-1133">Transmembrane helix</keyword>
<dbReference type="OrthoDB" id="1364574at2"/>
<protein>
    <recommendedName>
        <fullName evidence="6">Phosphatidate cytidylyltransferase</fullName>
    </recommendedName>
</protein>
<keyword evidence="5" id="KW-1185">Reference proteome</keyword>
<dbReference type="Proteomes" id="UP000028712">
    <property type="component" value="Unassembled WGS sequence"/>
</dbReference>
<feature type="transmembrane region" description="Helical" evidence="1">
    <location>
        <begin position="61"/>
        <end position="80"/>
    </location>
</feature>
<comment type="caution">
    <text evidence="2">The sequence shown here is derived from an EMBL/GenBank/DDBJ whole genome shotgun (WGS) entry which is preliminary data.</text>
</comment>
<reference evidence="3 5" key="2">
    <citation type="submission" date="2016-11" db="EMBL/GenBank/DDBJ databases">
        <title>Whole genomes of Flavobacteriaceae.</title>
        <authorList>
            <person name="Stine C."/>
            <person name="Li C."/>
            <person name="Tadesse D."/>
        </authorList>
    </citation>
    <scope>NUCLEOTIDE SEQUENCE [LARGE SCALE GENOMIC DNA]</scope>
    <source>
        <strain evidence="3 5">ATCC 29551</strain>
    </source>
</reference>
<dbReference type="AlphaFoldDB" id="A0A086ANW1"/>
<name>A0A086ANW1_FLAHY</name>
<evidence type="ECO:0000313" key="5">
    <source>
        <dbReference type="Proteomes" id="UP000198424"/>
    </source>
</evidence>
<keyword evidence="1" id="KW-0812">Transmembrane</keyword>
<feature type="transmembrane region" description="Helical" evidence="1">
    <location>
        <begin position="86"/>
        <end position="107"/>
    </location>
</feature>
<sequence>MKTIKYTNTFAIGLPFALLLTYPIFKEVALILALCSIILTGFLQFSIGVKMLVDNPHDKNLQAYMAGVVSFFILWFINHYLNYNVFLNYILVPTPPLLAIYLSSIIYKKQN</sequence>
<dbReference type="eggNOG" id="ENOG5030YTV">
    <property type="taxonomic scope" value="Bacteria"/>
</dbReference>
<dbReference type="RefSeq" id="WP_035619702.1">
    <property type="nucleotide sequence ID" value="NZ_JBEWQG010000017.1"/>
</dbReference>
<feature type="transmembrane region" description="Helical" evidence="1">
    <location>
        <begin position="31"/>
        <end position="49"/>
    </location>
</feature>
<proteinExistence type="predicted"/>
<evidence type="ECO:0000256" key="1">
    <source>
        <dbReference type="SAM" id="Phobius"/>
    </source>
</evidence>
<gene>
    <name evidence="3" type="ORF">B0A62_06400</name>
    <name evidence="2" type="ORF">IW20_05615</name>
</gene>
<evidence type="ECO:0008006" key="6">
    <source>
        <dbReference type="Google" id="ProtNLM"/>
    </source>
</evidence>
<reference evidence="2 4" key="1">
    <citation type="submission" date="2014-07" db="EMBL/GenBank/DDBJ databases">
        <title>Genome of Flavobacterium hydatis DSM 2063.</title>
        <authorList>
            <person name="Pipes S.E."/>
            <person name="Stropko S.J."/>
            <person name="Newman J.D."/>
        </authorList>
    </citation>
    <scope>NUCLEOTIDE SEQUENCE [LARGE SCALE GENOMIC DNA]</scope>
    <source>
        <strain evidence="2 4">DSM 2063</strain>
    </source>
</reference>
<organism evidence="2 4">
    <name type="scientific">Flavobacterium hydatis</name>
    <name type="common">Cytophaga aquatilis</name>
    <dbReference type="NCBI Taxonomy" id="991"/>
    <lineage>
        <taxon>Bacteria</taxon>
        <taxon>Pseudomonadati</taxon>
        <taxon>Bacteroidota</taxon>
        <taxon>Flavobacteriia</taxon>
        <taxon>Flavobacteriales</taxon>
        <taxon>Flavobacteriaceae</taxon>
        <taxon>Flavobacterium</taxon>
    </lineage>
</organism>
<dbReference type="STRING" id="991.IW20_05615"/>
<accession>A0A086ANW1</accession>
<dbReference type="EMBL" id="JPRM01000006">
    <property type="protein sequence ID" value="KFF18375.1"/>
    <property type="molecule type" value="Genomic_DNA"/>
</dbReference>
<dbReference type="Proteomes" id="UP000198424">
    <property type="component" value="Unassembled WGS sequence"/>
</dbReference>